<dbReference type="Proteomes" id="UP001490365">
    <property type="component" value="Unassembled WGS sequence"/>
</dbReference>
<gene>
    <name evidence="2" type="ORF">ABT211_25780</name>
</gene>
<dbReference type="EMBL" id="JBEOZM010000012">
    <property type="protein sequence ID" value="MER6270677.1"/>
    <property type="molecule type" value="Genomic_DNA"/>
</dbReference>
<keyword evidence="1" id="KW-0732">Signal</keyword>
<evidence type="ECO:0008006" key="4">
    <source>
        <dbReference type="Google" id="ProtNLM"/>
    </source>
</evidence>
<accession>A0ABV1TKY9</accession>
<reference evidence="2 3" key="1">
    <citation type="submission" date="2024-06" db="EMBL/GenBank/DDBJ databases">
        <title>The Natural Products Discovery Center: Release of the First 8490 Sequenced Strains for Exploring Actinobacteria Biosynthetic Diversity.</title>
        <authorList>
            <person name="Kalkreuter E."/>
            <person name="Kautsar S.A."/>
            <person name="Yang D."/>
            <person name="Bader C.D."/>
            <person name="Teijaro C.N."/>
            <person name="Fluegel L."/>
            <person name="Davis C.M."/>
            <person name="Simpson J.R."/>
            <person name="Lauterbach L."/>
            <person name="Steele A.D."/>
            <person name="Gui C."/>
            <person name="Meng S."/>
            <person name="Li G."/>
            <person name="Viehrig K."/>
            <person name="Ye F."/>
            <person name="Su P."/>
            <person name="Kiefer A.F."/>
            <person name="Nichols A."/>
            <person name="Cepeda A.J."/>
            <person name="Yan W."/>
            <person name="Fan B."/>
            <person name="Jiang Y."/>
            <person name="Adhikari A."/>
            <person name="Zheng C.-J."/>
            <person name="Schuster L."/>
            <person name="Cowan T.M."/>
            <person name="Smanski M.J."/>
            <person name="Chevrette M.G."/>
            <person name="De Carvalho L.P.S."/>
            <person name="Shen B."/>
        </authorList>
    </citation>
    <scope>NUCLEOTIDE SEQUENCE [LARGE SCALE GENOMIC DNA]</scope>
    <source>
        <strain evidence="2 3">NPDC001694</strain>
    </source>
</reference>
<organism evidence="2 3">
    <name type="scientific">Streptomyces sp. 900105755</name>
    <dbReference type="NCBI Taxonomy" id="3154389"/>
    <lineage>
        <taxon>Bacteria</taxon>
        <taxon>Bacillati</taxon>
        <taxon>Actinomycetota</taxon>
        <taxon>Actinomycetes</taxon>
        <taxon>Kitasatosporales</taxon>
        <taxon>Streptomycetaceae</taxon>
        <taxon>Streptomyces</taxon>
    </lineage>
</organism>
<evidence type="ECO:0000313" key="3">
    <source>
        <dbReference type="Proteomes" id="UP001490365"/>
    </source>
</evidence>
<evidence type="ECO:0000256" key="1">
    <source>
        <dbReference type="SAM" id="SignalP"/>
    </source>
</evidence>
<evidence type="ECO:0000313" key="2">
    <source>
        <dbReference type="EMBL" id="MER6270677.1"/>
    </source>
</evidence>
<dbReference type="RefSeq" id="WP_351959105.1">
    <property type="nucleotide sequence ID" value="NZ_JBEOZM010000012.1"/>
</dbReference>
<feature type="signal peptide" evidence="1">
    <location>
        <begin position="1"/>
        <end position="29"/>
    </location>
</feature>
<comment type="caution">
    <text evidence="2">The sequence shown here is derived from an EMBL/GenBank/DDBJ whole genome shotgun (WGS) entry which is preliminary data.</text>
</comment>
<name>A0ABV1TKY9_9ACTN</name>
<keyword evidence="3" id="KW-1185">Reference proteome</keyword>
<feature type="chain" id="PRO_5046474916" description="Secreted protein" evidence="1">
    <location>
        <begin position="30"/>
        <end position="173"/>
    </location>
</feature>
<proteinExistence type="predicted"/>
<sequence length="173" mass="17263">MKPTTRGTLAVVVAGVAVAMGAAATPAAATGGVPVPVPLDGVEKSLGIEMPKLGMELPLLIPGVPEGPRYVEGRLIPEGALPRVPMNGQLPGVGLSVPLPRVLGAGFDHVGIDLPASDLRTLTPGLALDAPLSAPDPQHYGVPHLKMPEVGVLAPVLQTVVGGKLGAGSGTAR</sequence>
<protein>
    <recommendedName>
        <fullName evidence="4">Secreted protein</fullName>
    </recommendedName>
</protein>